<dbReference type="Gene3D" id="1.10.20.10">
    <property type="entry name" value="Histone, subunit A"/>
    <property type="match status" value="1"/>
</dbReference>
<evidence type="ECO:0000256" key="4">
    <source>
        <dbReference type="ARBA" id="ARBA00023242"/>
    </source>
</evidence>
<evidence type="ECO:0000256" key="7">
    <source>
        <dbReference type="SAM" id="MobiDB-lite"/>
    </source>
</evidence>
<reference evidence="8 9" key="1">
    <citation type="submission" date="2022-05" db="EMBL/GenBank/DDBJ databases">
        <authorList>
            <consortium name="Genoscope - CEA"/>
            <person name="William W."/>
        </authorList>
    </citation>
    <scope>NUCLEOTIDE SEQUENCE [LARGE SCALE GENOMIC DNA]</scope>
</reference>
<dbReference type="Proteomes" id="UP001159427">
    <property type="component" value="Unassembled WGS sequence"/>
</dbReference>
<sequence length="122" mass="14115">MAEIEEDAIEDDSETSQSETAGKRKRLFHKELRCMMYGFGDEQVPFTESVDLLEDLVVEYITEMTLKAMEVGKKGKVHVEDIVFLIRKDPKKYARVKDLLTMNEELKKARKAFDAESYGEMV</sequence>
<dbReference type="Pfam" id="PF02269">
    <property type="entry name" value="TFIID-18kDa"/>
    <property type="match status" value="1"/>
</dbReference>
<proteinExistence type="inferred from homology"/>
<feature type="compositionally biased region" description="Acidic residues" evidence="7">
    <location>
        <begin position="1"/>
        <end position="14"/>
    </location>
</feature>
<organism evidence="8 9">
    <name type="scientific">Porites evermanni</name>
    <dbReference type="NCBI Taxonomy" id="104178"/>
    <lineage>
        <taxon>Eukaryota</taxon>
        <taxon>Metazoa</taxon>
        <taxon>Cnidaria</taxon>
        <taxon>Anthozoa</taxon>
        <taxon>Hexacorallia</taxon>
        <taxon>Scleractinia</taxon>
        <taxon>Fungiina</taxon>
        <taxon>Poritidae</taxon>
        <taxon>Porites</taxon>
    </lineage>
</organism>
<evidence type="ECO:0000256" key="6">
    <source>
        <dbReference type="ARBA" id="ARBA00040136"/>
    </source>
</evidence>
<evidence type="ECO:0000313" key="9">
    <source>
        <dbReference type="Proteomes" id="UP001159427"/>
    </source>
</evidence>
<dbReference type="PANTHER" id="PTHR11380">
    <property type="entry name" value="TRANSCRIPTION INITIATION FACTOR TFIID/SUPT3-RELATED"/>
    <property type="match status" value="1"/>
</dbReference>
<name>A0ABN8MIL5_9CNID</name>
<keyword evidence="3" id="KW-0804">Transcription</keyword>
<evidence type="ECO:0000256" key="5">
    <source>
        <dbReference type="ARBA" id="ARBA00038392"/>
    </source>
</evidence>
<comment type="subcellular location">
    <subcellularLocation>
        <location evidence="1">Nucleus</location>
    </subcellularLocation>
</comment>
<keyword evidence="4" id="KW-0539">Nucleus</keyword>
<dbReference type="EMBL" id="CALNXI010000515">
    <property type="protein sequence ID" value="CAH3028492.1"/>
    <property type="molecule type" value="Genomic_DNA"/>
</dbReference>
<feature type="region of interest" description="Disordered" evidence="7">
    <location>
        <begin position="1"/>
        <end position="22"/>
    </location>
</feature>
<comment type="caution">
    <text evidence="8">The sequence shown here is derived from an EMBL/GenBank/DDBJ whole genome shotgun (WGS) entry which is preliminary data.</text>
</comment>
<keyword evidence="9" id="KW-1185">Reference proteome</keyword>
<evidence type="ECO:0000256" key="1">
    <source>
        <dbReference type="ARBA" id="ARBA00004123"/>
    </source>
</evidence>
<evidence type="ECO:0000256" key="3">
    <source>
        <dbReference type="ARBA" id="ARBA00023163"/>
    </source>
</evidence>
<evidence type="ECO:0000256" key="2">
    <source>
        <dbReference type="ARBA" id="ARBA00023015"/>
    </source>
</evidence>
<evidence type="ECO:0000313" key="8">
    <source>
        <dbReference type="EMBL" id="CAH3028492.1"/>
    </source>
</evidence>
<comment type="similarity">
    <text evidence="5">Belongs to the TAF13 family.</text>
</comment>
<dbReference type="PANTHER" id="PTHR11380:SF5">
    <property type="entry name" value="TRANSCRIPTION INITIATION FACTOR TFIID SUBUNIT 13"/>
    <property type="match status" value="1"/>
</dbReference>
<dbReference type="InterPro" id="IPR009072">
    <property type="entry name" value="Histone-fold"/>
</dbReference>
<dbReference type="CDD" id="cd07978">
    <property type="entry name" value="HFD_TAF13"/>
    <property type="match status" value="1"/>
</dbReference>
<gene>
    <name evidence="8" type="ORF">PEVE_00034224</name>
</gene>
<accession>A0ABN8MIL5</accession>
<dbReference type="InterPro" id="IPR003195">
    <property type="entry name" value="TFIID_TAF13"/>
</dbReference>
<keyword evidence="2" id="KW-0805">Transcription regulation</keyword>
<dbReference type="SUPFAM" id="SSF47113">
    <property type="entry name" value="Histone-fold"/>
    <property type="match status" value="1"/>
</dbReference>
<protein>
    <recommendedName>
        <fullName evidence="6">Transcription initiation factor TFIID subunit 13</fullName>
    </recommendedName>
</protein>